<evidence type="ECO:0000256" key="4">
    <source>
        <dbReference type="HAMAP-Rule" id="MF_00208"/>
    </source>
</evidence>
<dbReference type="EC" id="6.3.2.13" evidence="4"/>
<comment type="function">
    <text evidence="4">Catalyzes the addition of meso-diaminopimelic acid to the nucleotide precursor UDP-N-acetylmuramoyl-L-alanyl-D-glutamate (UMAG) in the biosynthesis of bacterial cell-wall peptidoglycan.</text>
</comment>
<sequence length="496" mass="51305">MENTLSHLAGIAGGELVQDSGADPVITSFGLDSSTLAPDGALFAAVPGTRSHGANYAAGSPAVAVLTDAAGREILAAAGETRPIVVVDDVRAVLGTVAAEVHDHPSERLTVLGVTGTSGKTTTSYLLEAGLMAAGHKVGLIGTTGTRIDGRAVPTSLTTPEATTLQELFAQMVDAGVTHVVMEVSSHALELGRVAGTRFDVAGFTNLSQDHLDFHPTMEEYFEAKARFFDPASPLAADRTVVCVDEEWGRRMAERAADPLTVSTRGTDADVTATQTEVAPTGAQTLHLRLPGQELTARLPLPGDFNIANAAVATAVAFAAGVDPVAFTAGFADVAVPGRMERIDAGQDFLAVVDYAHKPAAVAAVLDTLRGQVSGRLGVVVGAGGDRDATKRPLMGAEAARRADLVIITDDNPRSEVPATIRAAVLEGALAAGTSAEIREIGDRAAAIDALIGWARPGDGVVVAGKGHEVGQLINGVDHHFDDREEVRRALKEKKL</sequence>
<keyword evidence="9" id="KW-1185">Reference proteome</keyword>
<feature type="binding site" evidence="4">
    <location>
        <position position="387"/>
    </location>
    <ligand>
        <name>meso-2,6-diaminopimelate</name>
        <dbReference type="ChEBI" id="CHEBI:57791"/>
    </ligand>
</feature>
<gene>
    <name evidence="4" type="primary">murE</name>
    <name evidence="8" type="ORF">NYP18_06840</name>
</gene>
<feature type="modified residue" description="N6-carboxylysine" evidence="4">
    <location>
        <position position="225"/>
    </location>
</feature>
<comment type="caution">
    <text evidence="8">The sequence shown here is derived from an EMBL/GenBank/DDBJ whole genome shotgun (WGS) entry which is preliminary data.</text>
</comment>
<dbReference type="Pfam" id="PF08245">
    <property type="entry name" value="Mur_ligase_M"/>
    <property type="match status" value="1"/>
</dbReference>
<keyword evidence="4 8" id="KW-0436">Ligase</keyword>
<dbReference type="SUPFAM" id="SSF63418">
    <property type="entry name" value="MurE/MurF N-terminal domain"/>
    <property type="match status" value="1"/>
</dbReference>
<dbReference type="NCBIfam" id="NF001126">
    <property type="entry name" value="PRK00139.1-4"/>
    <property type="match status" value="1"/>
</dbReference>
<evidence type="ECO:0000256" key="2">
    <source>
        <dbReference type="ARBA" id="ARBA00022618"/>
    </source>
</evidence>
<dbReference type="InterPro" id="IPR036565">
    <property type="entry name" value="Mur-like_cat_sf"/>
</dbReference>
<dbReference type="Gene3D" id="3.40.1190.10">
    <property type="entry name" value="Mur-like, catalytic domain"/>
    <property type="match status" value="1"/>
</dbReference>
<evidence type="ECO:0000256" key="5">
    <source>
        <dbReference type="RuleBase" id="RU004135"/>
    </source>
</evidence>
<dbReference type="HAMAP" id="MF_00208">
    <property type="entry name" value="MurE"/>
    <property type="match status" value="1"/>
</dbReference>
<comment type="similarity">
    <text evidence="1 4">Belongs to the MurCDEF family. MurE subfamily.</text>
</comment>
<feature type="binding site" evidence="4">
    <location>
        <begin position="411"/>
        <end position="414"/>
    </location>
    <ligand>
        <name>meso-2,6-diaminopimelate</name>
        <dbReference type="ChEBI" id="CHEBI:57791"/>
    </ligand>
</feature>
<feature type="binding site" evidence="4">
    <location>
        <position position="33"/>
    </location>
    <ligand>
        <name>UDP-N-acetyl-alpha-D-muramoyl-L-alanyl-D-glutamate</name>
        <dbReference type="ChEBI" id="CHEBI:83900"/>
    </ligand>
</feature>
<evidence type="ECO:0000313" key="8">
    <source>
        <dbReference type="EMBL" id="MCS5479371.1"/>
    </source>
</evidence>
<dbReference type="PANTHER" id="PTHR23135">
    <property type="entry name" value="MUR LIGASE FAMILY MEMBER"/>
    <property type="match status" value="1"/>
</dbReference>
<name>A0ABT2FVV3_9CORY</name>
<feature type="short sequence motif" description="Meso-diaminopimelate recognition motif" evidence="4">
    <location>
        <begin position="411"/>
        <end position="414"/>
    </location>
</feature>
<comment type="caution">
    <text evidence="4">Lacks conserved residue(s) required for the propagation of feature annotation.</text>
</comment>
<comment type="PTM">
    <text evidence="4">Carboxylation is probably crucial for Mg(2+) binding and, consequently, for the gamma-phosphate positioning of ATP.</text>
</comment>
<dbReference type="EMBL" id="JANWTC010000003">
    <property type="protein sequence ID" value="MCS5479371.1"/>
    <property type="molecule type" value="Genomic_DNA"/>
</dbReference>
<keyword evidence="4" id="KW-0067">ATP-binding</keyword>
<keyword evidence="3 4" id="KW-0131">Cell cycle</keyword>
<dbReference type="Gene3D" id="3.40.1390.10">
    <property type="entry name" value="MurE/MurF, N-terminal domain"/>
    <property type="match status" value="1"/>
</dbReference>
<evidence type="ECO:0000259" key="6">
    <source>
        <dbReference type="Pfam" id="PF02875"/>
    </source>
</evidence>
<dbReference type="SUPFAM" id="SSF53244">
    <property type="entry name" value="MurD-like peptide ligases, peptide-binding domain"/>
    <property type="match status" value="1"/>
</dbReference>
<keyword evidence="4 5" id="KW-0961">Cell wall biogenesis/degradation</keyword>
<keyword evidence="4" id="KW-0963">Cytoplasm</keyword>
<protein>
    <recommendedName>
        <fullName evidence="4">UDP-N-acetylmuramoyl-L-alanyl-D-glutamate--2,6-diaminopimelate ligase</fullName>
        <ecNumber evidence="4">6.3.2.13</ecNumber>
    </recommendedName>
    <alternativeName>
        <fullName evidence="4">Meso-A2pm-adding enzyme</fullName>
    </alternativeName>
    <alternativeName>
        <fullName evidence="4">Meso-diaminopimelate-adding enzyme</fullName>
    </alternativeName>
    <alternativeName>
        <fullName evidence="4">UDP-MurNAc-L-Ala-D-Glu:meso-diaminopimelate ligase</fullName>
    </alternativeName>
    <alternativeName>
        <fullName evidence="4">UDP-MurNAc-tripeptide synthetase</fullName>
    </alternativeName>
    <alternativeName>
        <fullName evidence="4">UDP-N-acetylmuramyl-tripeptide synthetase</fullName>
    </alternativeName>
</protein>
<feature type="binding site" evidence="4">
    <location>
        <position position="185"/>
    </location>
    <ligand>
        <name>UDP-N-acetyl-alpha-D-muramoyl-L-alanyl-D-glutamate</name>
        <dbReference type="ChEBI" id="CHEBI:83900"/>
    </ligand>
</feature>
<comment type="cofactor">
    <cofactor evidence="4">
        <name>Mg(2+)</name>
        <dbReference type="ChEBI" id="CHEBI:18420"/>
    </cofactor>
</comment>
<comment type="subcellular location">
    <subcellularLocation>
        <location evidence="4 5">Cytoplasm</location>
    </subcellularLocation>
</comment>
<dbReference type="PANTHER" id="PTHR23135:SF4">
    <property type="entry name" value="UDP-N-ACETYLMURAMOYL-L-ALANYL-D-GLUTAMATE--2,6-DIAMINOPIMELATE LIGASE MURE HOMOLOG, CHLOROPLASTIC"/>
    <property type="match status" value="1"/>
</dbReference>
<feature type="binding site" evidence="4">
    <location>
        <position position="193"/>
    </location>
    <ligand>
        <name>UDP-N-acetyl-alpha-D-muramoyl-L-alanyl-D-glutamate</name>
        <dbReference type="ChEBI" id="CHEBI:83900"/>
    </ligand>
</feature>
<proteinExistence type="inferred from homology"/>
<dbReference type="Proteomes" id="UP001205965">
    <property type="component" value="Unassembled WGS sequence"/>
</dbReference>
<evidence type="ECO:0000313" key="9">
    <source>
        <dbReference type="Proteomes" id="UP001205965"/>
    </source>
</evidence>
<feature type="domain" description="Mur ligase central" evidence="7">
    <location>
        <begin position="114"/>
        <end position="317"/>
    </location>
</feature>
<comment type="catalytic activity">
    <reaction evidence="4">
        <text>UDP-N-acetyl-alpha-D-muramoyl-L-alanyl-D-glutamate + meso-2,6-diaminopimelate + ATP = UDP-N-acetyl-alpha-D-muramoyl-L-alanyl-gamma-D-glutamyl-meso-2,6-diaminopimelate + ADP + phosphate + H(+)</text>
        <dbReference type="Rhea" id="RHEA:23676"/>
        <dbReference type="ChEBI" id="CHEBI:15378"/>
        <dbReference type="ChEBI" id="CHEBI:30616"/>
        <dbReference type="ChEBI" id="CHEBI:43474"/>
        <dbReference type="ChEBI" id="CHEBI:57791"/>
        <dbReference type="ChEBI" id="CHEBI:83900"/>
        <dbReference type="ChEBI" id="CHEBI:83905"/>
        <dbReference type="ChEBI" id="CHEBI:456216"/>
        <dbReference type="EC" id="6.3.2.13"/>
    </reaction>
</comment>
<dbReference type="InterPro" id="IPR004101">
    <property type="entry name" value="Mur_ligase_C"/>
</dbReference>
<dbReference type="Pfam" id="PF02875">
    <property type="entry name" value="Mur_ligase_C"/>
    <property type="match status" value="1"/>
</dbReference>
<dbReference type="RefSeq" id="WP_259427412.1">
    <property type="nucleotide sequence ID" value="NZ_JANWTC010000003.1"/>
</dbReference>
<feature type="binding site" evidence="4">
    <location>
        <position position="465"/>
    </location>
    <ligand>
        <name>meso-2,6-diaminopimelate</name>
        <dbReference type="ChEBI" id="CHEBI:57791"/>
    </ligand>
</feature>
<feature type="binding site" evidence="4">
    <location>
        <begin position="116"/>
        <end position="122"/>
    </location>
    <ligand>
        <name>ATP</name>
        <dbReference type="ChEBI" id="CHEBI:30616"/>
    </ligand>
</feature>
<keyword evidence="4" id="KW-0460">Magnesium</keyword>
<keyword evidence="4 5" id="KW-0573">Peptidoglycan synthesis</keyword>
<organism evidence="8 9">
    <name type="scientific">Corynebacterium lemuris</name>
    <dbReference type="NCBI Taxonomy" id="1859292"/>
    <lineage>
        <taxon>Bacteria</taxon>
        <taxon>Bacillati</taxon>
        <taxon>Actinomycetota</taxon>
        <taxon>Actinomycetes</taxon>
        <taxon>Mycobacteriales</taxon>
        <taxon>Corynebacteriaceae</taxon>
        <taxon>Corynebacterium</taxon>
    </lineage>
</organism>
<dbReference type="InterPro" id="IPR036615">
    <property type="entry name" value="Mur_ligase_C_dom_sf"/>
</dbReference>
<keyword evidence="2 4" id="KW-0132">Cell division</keyword>
<keyword evidence="4 5" id="KW-0133">Cell shape</keyword>
<dbReference type="NCBIfam" id="NF001124">
    <property type="entry name" value="PRK00139.1-2"/>
    <property type="match status" value="1"/>
</dbReference>
<evidence type="ECO:0000259" key="7">
    <source>
        <dbReference type="Pfam" id="PF08245"/>
    </source>
</evidence>
<evidence type="ECO:0000256" key="3">
    <source>
        <dbReference type="ARBA" id="ARBA00023306"/>
    </source>
</evidence>
<feature type="binding site" evidence="4">
    <location>
        <position position="469"/>
    </location>
    <ligand>
        <name>meso-2,6-diaminopimelate</name>
        <dbReference type="ChEBI" id="CHEBI:57791"/>
    </ligand>
</feature>
<evidence type="ECO:0000256" key="1">
    <source>
        <dbReference type="ARBA" id="ARBA00005898"/>
    </source>
</evidence>
<keyword evidence="4" id="KW-0547">Nucleotide-binding</keyword>
<dbReference type="NCBIfam" id="TIGR01085">
    <property type="entry name" value="murE"/>
    <property type="match status" value="1"/>
</dbReference>
<dbReference type="InterPro" id="IPR035911">
    <property type="entry name" value="MurE/MurF_N"/>
</dbReference>
<accession>A0ABT2FVV3</accession>
<dbReference type="SUPFAM" id="SSF53623">
    <property type="entry name" value="MurD-like peptide ligases, catalytic domain"/>
    <property type="match status" value="1"/>
</dbReference>
<feature type="binding site" evidence="4">
    <location>
        <begin position="158"/>
        <end position="159"/>
    </location>
    <ligand>
        <name>UDP-N-acetyl-alpha-D-muramoyl-L-alanyl-D-glutamate</name>
        <dbReference type="ChEBI" id="CHEBI:83900"/>
    </ligand>
</feature>
<feature type="domain" description="Mur ligase C-terminal" evidence="6">
    <location>
        <begin position="338"/>
        <end position="467"/>
    </location>
</feature>
<dbReference type="Gene3D" id="3.90.190.20">
    <property type="entry name" value="Mur ligase, C-terminal domain"/>
    <property type="match status" value="1"/>
</dbReference>
<dbReference type="InterPro" id="IPR005761">
    <property type="entry name" value="UDP-N-AcMur-Glu-dNH2Pim_ligase"/>
</dbReference>
<dbReference type="GO" id="GO:0008765">
    <property type="term" value="F:UDP-N-acetylmuramoylalanyl-D-glutamate-2,6-diaminopimelate ligase activity"/>
    <property type="evidence" value="ECO:0007669"/>
    <property type="project" value="UniProtKB-EC"/>
</dbReference>
<dbReference type="InterPro" id="IPR013221">
    <property type="entry name" value="Mur_ligase_cen"/>
</dbReference>
<comment type="pathway">
    <text evidence="4 5">Cell wall biogenesis; peptidoglycan biosynthesis.</text>
</comment>
<feature type="binding site" evidence="4">
    <location>
        <position position="31"/>
    </location>
    <ligand>
        <name>UDP-N-acetyl-alpha-D-muramoyl-L-alanyl-D-glutamate</name>
        <dbReference type="ChEBI" id="CHEBI:83900"/>
    </ligand>
</feature>
<reference evidence="8 9" key="1">
    <citation type="submission" date="2022-08" db="EMBL/GenBank/DDBJ databases">
        <title>YIM 101645 draft genome.</title>
        <authorList>
            <person name="Chen X."/>
        </authorList>
    </citation>
    <scope>NUCLEOTIDE SEQUENCE [LARGE SCALE GENOMIC DNA]</scope>
    <source>
        <strain evidence="8 9">YIM 101645</strain>
    </source>
</reference>